<dbReference type="CDD" id="cd06567">
    <property type="entry name" value="Peptidase_S41"/>
    <property type="match status" value="1"/>
</dbReference>
<dbReference type="Proteomes" id="UP000632858">
    <property type="component" value="Unassembled WGS sequence"/>
</dbReference>
<organism evidence="2 3">
    <name type="scientific">Arenimonas maotaiensis</name>
    <dbReference type="NCBI Taxonomy" id="1446479"/>
    <lineage>
        <taxon>Bacteria</taxon>
        <taxon>Pseudomonadati</taxon>
        <taxon>Pseudomonadota</taxon>
        <taxon>Gammaproteobacteria</taxon>
        <taxon>Lysobacterales</taxon>
        <taxon>Lysobacteraceae</taxon>
        <taxon>Arenimonas</taxon>
    </lineage>
</organism>
<dbReference type="Pfam" id="PF03572">
    <property type="entry name" value="Peptidase_S41"/>
    <property type="match status" value="1"/>
</dbReference>
<protein>
    <recommendedName>
        <fullName evidence="1">Tail specific protease domain-containing protein</fullName>
    </recommendedName>
</protein>
<reference evidence="2" key="1">
    <citation type="journal article" date="2014" name="Int. J. Syst. Evol. Microbiol.">
        <title>Complete genome sequence of Corynebacterium casei LMG S-19264T (=DSM 44701T), isolated from a smear-ripened cheese.</title>
        <authorList>
            <consortium name="US DOE Joint Genome Institute (JGI-PGF)"/>
            <person name="Walter F."/>
            <person name="Albersmeier A."/>
            <person name="Kalinowski J."/>
            <person name="Ruckert C."/>
        </authorList>
    </citation>
    <scope>NUCLEOTIDE SEQUENCE</scope>
    <source>
        <strain evidence="2">CGMCC 1.12726</strain>
    </source>
</reference>
<gene>
    <name evidence="2" type="ORF">GCM10010960_04270</name>
</gene>
<keyword evidence="3" id="KW-1185">Reference proteome</keyword>
<dbReference type="InterPro" id="IPR005151">
    <property type="entry name" value="Tail-specific_protease"/>
</dbReference>
<dbReference type="GO" id="GO:0030288">
    <property type="term" value="C:outer membrane-bounded periplasmic space"/>
    <property type="evidence" value="ECO:0007669"/>
    <property type="project" value="TreeGrafter"/>
</dbReference>
<proteinExistence type="predicted"/>
<accession>A0A917FKA9</accession>
<dbReference type="SMART" id="SM00245">
    <property type="entry name" value="TSPc"/>
    <property type="match status" value="1"/>
</dbReference>
<dbReference type="Gene3D" id="3.90.226.10">
    <property type="entry name" value="2-enoyl-CoA Hydratase, Chain A, domain 1"/>
    <property type="match status" value="1"/>
</dbReference>
<evidence type="ECO:0000313" key="2">
    <source>
        <dbReference type="EMBL" id="GGF85425.1"/>
    </source>
</evidence>
<evidence type="ECO:0000313" key="3">
    <source>
        <dbReference type="Proteomes" id="UP000632858"/>
    </source>
</evidence>
<dbReference type="InterPro" id="IPR029045">
    <property type="entry name" value="ClpP/crotonase-like_dom_sf"/>
</dbReference>
<dbReference type="RefSeq" id="WP_188447258.1">
    <property type="nucleotide sequence ID" value="NZ_BMFO01000001.1"/>
</dbReference>
<dbReference type="EMBL" id="BMFO01000001">
    <property type="protein sequence ID" value="GGF85425.1"/>
    <property type="molecule type" value="Genomic_DNA"/>
</dbReference>
<dbReference type="GO" id="GO:0006508">
    <property type="term" value="P:proteolysis"/>
    <property type="evidence" value="ECO:0007669"/>
    <property type="project" value="InterPro"/>
</dbReference>
<dbReference type="GO" id="GO:0004175">
    <property type="term" value="F:endopeptidase activity"/>
    <property type="evidence" value="ECO:0007669"/>
    <property type="project" value="TreeGrafter"/>
</dbReference>
<dbReference type="GO" id="GO:0007165">
    <property type="term" value="P:signal transduction"/>
    <property type="evidence" value="ECO:0007669"/>
    <property type="project" value="TreeGrafter"/>
</dbReference>
<name>A0A917FKA9_9GAMM</name>
<dbReference type="PANTHER" id="PTHR32060:SF30">
    <property type="entry name" value="CARBOXY-TERMINAL PROCESSING PROTEASE CTPA"/>
    <property type="match status" value="1"/>
</dbReference>
<sequence length="299" mass="32072">MPNQSFLLGLLLPLADAPPPAGQPSLKSVVHELYIDDLDRARLESLSGSDHIDGLDGHSHFVDARDQAEIERLGHKPVFAVPLPGGALYLRIPSFHAGTARAVHAALEPHVRSAPVRHLVMDLRDNRGGTISGAIEVADEFIDDGVLAGTRGRADIANMLFLAKPAGLLPKAGVTVLVDRMTASAAELLAGILAHRRDALLVGRDTYGKSSVQSQVHLDEAQDVMLTIARYYFDDGTSIGRRGLHPDIRVSTRRLHRQRPPESAAEVPALLGADSLILEALEALRRRDAAGAVQTSPKA</sequence>
<reference evidence="2" key="2">
    <citation type="submission" date="2020-09" db="EMBL/GenBank/DDBJ databases">
        <authorList>
            <person name="Sun Q."/>
            <person name="Zhou Y."/>
        </authorList>
    </citation>
    <scope>NUCLEOTIDE SEQUENCE</scope>
    <source>
        <strain evidence="2">CGMCC 1.12726</strain>
    </source>
</reference>
<feature type="domain" description="Tail specific protease" evidence="1">
    <location>
        <begin position="57"/>
        <end position="251"/>
    </location>
</feature>
<evidence type="ECO:0000259" key="1">
    <source>
        <dbReference type="SMART" id="SM00245"/>
    </source>
</evidence>
<dbReference type="SUPFAM" id="SSF52096">
    <property type="entry name" value="ClpP/crotonase"/>
    <property type="match status" value="1"/>
</dbReference>
<comment type="caution">
    <text evidence="2">The sequence shown here is derived from an EMBL/GenBank/DDBJ whole genome shotgun (WGS) entry which is preliminary data.</text>
</comment>
<dbReference type="AlphaFoldDB" id="A0A917FKA9"/>
<dbReference type="GO" id="GO:0008236">
    <property type="term" value="F:serine-type peptidase activity"/>
    <property type="evidence" value="ECO:0007669"/>
    <property type="project" value="InterPro"/>
</dbReference>
<dbReference type="PANTHER" id="PTHR32060">
    <property type="entry name" value="TAIL-SPECIFIC PROTEASE"/>
    <property type="match status" value="1"/>
</dbReference>